<organism evidence="2 3">
    <name type="scientific">Alteromonas pelagimontana</name>
    <dbReference type="NCBI Taxonomy" id="1858656"/>
    <lineage>
        <taxon>Bacteria</taxon>
        <taxon>Pseudomonadati</taxon>
        <taxon>Pseudomonadota</taxon>
        <taxon>Gammaproteobacteria</taxon>
        <taxon>Alteromonadales</taxon>
        <taxon>Alteromonadaceae</taxon>
        <taxon>Alteromonas/Salinimonas group</taxon>
        <taxon>Alteromonas</taxon>
    </lineage>
</organism>
<reference evidence="3" key="1">
    <citation type="submission" date="2014-12" db="EMBL/GenBank/DDBJ databases">
        <title>Complete genome sequence of a multi-drug resistant Klebsiella pneumoniae.</title>
        <authorList>
            <person name="Hua X."/>
            <person name="Chen Q."/>
            <person name="Li X."/>
            <person name="Feng Y."/>
            <person name="Ruan Z."/>
            <person name="Yu Y."/>
        </authorList>
    </citation>
    <scope>NUCLEOTIDE SEQUENCE [LARGE SCALE GENOMIC DNA]</scope>
    <source>
        <strain evidence="3">5.12</strain>
    </source>
</reference>
<keyword evidence="3" id="KW-1185">Reference proteome</keyword>
<dbReference type="EMBL" id="CP052766">
    <property type="protein sequence ID" value="QJR79833.1"/>
    <property type="molecule type" value="Genomic_DNA"/>
</dbReference>
<reference evidence="2 3" key="2">
    <citation type="submission" date="2020-04" db="EMBL/GenBank/DDBJ databases">
        <title>Complete genome sequence of Alteromonas pelagimontana 5.12T.</title>
        <authorList>
            <person name="Sinha R.K."/>
            <person name="Krishnan K.P."/>
            <person name="Kurian J.P."/>
        </authorList>
    </citation>
    <scope>NUCLEOTIDE SEQUENCE [LARGE SCALE GENOMIC DNA]</scope>
    <source>
        <strain evidence="2 3">5.12</strain>
    </source>
</reference>
<dbReference type="Pfam" id="PF05099">
    <property type="entry name" value="TerB"/>
    <property type="match status" value="1"/>
</dbReference>
<feature type="domain" description="Co-chaperone DjlA N-terminal" evidence="1">
    <location>
        <begin position="23"/>
        <end position="139"/>
    </location>
</feature>
<protein>
    <submittedName>
        <fullName evidence="2">TerB family tellurite resistance protein</fullName>
    </submittedName>
</protein>
<proteinExistence type="predicted"/>
<evidence type="ECO:0000259" key="1">
    <source>
        <dbReference type="Pfam" id="PF05099"/>
    </source>
</evidence>
<dbReference type="SUPFAM" id="SSF158682">
    <property type="entry name" value="TerB-like"/>
    <property type="match status" value="1"/>
</dbReference>
<name>A0A6M4M9J3_9ALTE</name>
<dbReference type="OrthoDB" id="5294347at2"/>
<dbReference type="InterPro" id="IPR007791">
    <property type="entry name" value="DjlA_N"/>
</dbReference>
<dbReference type="AlphaFoldDB" id="A0A6M4M9J3"/>
<sequence length="146" mass="16920">MLKSVLDLFRDKHEEKDTNGSVELATAVLLSEIIRADRESDERELKAYRVMLTKQFKLDEQALHTLMDEGRESAEEAVDMVQFTQVINQQCDNDQKQAILKSLWEVAYADKDIAPIEEHTIRRIADLLYIPHSQYIKTKLAVTDEK</sequence>
<accession>A0A6M4M9J3</accession>
<dbReference type="InterPro" id="IPR029024">
    <property type="entry name" value="TerB-like"/>
</dbReference>
<evidence type="ECO:0000313" key="3">
    <source>
        <dbReference type="Proteomes" id="UP000219285"/>
    </source>
</evidence>
<dbReference type="CDD" id="cd07313">
    <property type="entry name" value="terB_like_2"/>
    <property type="match status" value="1"/>
</dbReference>
<gene>
    <name evidence="2" type="ORF">CA267_003060</name>
</gene>
<dbReference type="RefSeq" id="WP_075608849.1">
    <property type="nucleotide sequence ID" value="NZ_CP052766.1"/>
</dbReference>
<dbReference type="Gene3D" id="1.10.3680.10">
    <property type="entry name" value="TerB-like"/>
    <property type="match status" value="1"/>
</dbReference>
<dbReference type="KEGG" id="apel:CA267_003060"/>
<evidence type="ECO:0000313" key="2">
    <source>
        <dbReference type="EMBL" id="QJR79833.1"/>
    </source>
</evidence>
<dbReference type="Proteomes" id="UP000219285">
    <property type="component" value="Chromosome"/>
</dbReference>